<evidence type="ECO:0000256" key="1">
    <source>
        <dbReference type="SAM" id="Phobius"/>
    </source>
</evidence>
<dbReference type="EMBL" id="LCLS01000004">
    <property type="protein sequence ID" value="KKU22287.1"/>
    <property type="molecule type" value="Genomic_DNA"/>
</dbReference>
<dbReference type="AlphaFoldDB" id="A0A0G1NPP0"/>
<dbReference type="Pfam" id="PF04020">
    <property type="entry name" value="Phage_holin_4_2"/>
    <property type="match status" value="1"/>
</dbReference>
<feature type="transmembrane region" description="Helical" evidence="1">
    <location>
        <begin position="27"/>
        <end position="46"/>
    </location>
</feature>
<name>A0A0G1NPP0_9BACT</name>
<proteinExistence type="predicted"/>
<reference evidence="2 3" key="1">
    <citation type="journal article" date="2015" name="Nature">
        <title>rRNA introns, odd ribosomes, and small enigmatic genomes across a large radiation of phyla.</title>
        <authorList>
            <person name="Brown C.T."/>
            <person name="Hug L.A."/>
            <person name="Thomas B.C."/>
            <person name="Sharon I."/>
            <person name="Castelle C.J."/>
            <person name="Singh A."/>
            <person name="Wilkins M.J."/>
            <person name="Williams K.H."/>
            <person name="Banfield J.F."/>
        </authorList>
    </citation>
    <scope>NUCLEOTIDE SEQUENCE [LARGE SCALE GENOMIC DNA]</scope>
</reference>
<dbReference type="InterPro" id="IPR007165">
    <property type="entry name" value="Phage_holin_4_2"/>
</dbReference>
<accession>A0A0G1NPP0</accession>
<dbReference type="PANTHER" id="PTHR37309:SF1">
    <property type="entry name" value="SLR0284 PROTEIN"/>
    <property type="match status" value="1"/>
</dbReference>
<comment type="caution">
    <text evidence="2">The sequence shown here is derived from an EMBL/GenBank/DDBJ whole genome shotgun (WGS) entry which is preliminary data.</text>
</comment>
<keyword evidence="1" id="KW-1133">Transmembrane helix</keyword>
<keyword evidence="1" id="KW-0812">Transmembrane</keyword>
<gene>
    <name evidence="2" type="ORF">UX31_C0004G0016</name>
</gene>
<evidence type="ECO:0000313" key="2">
    <source>
        <dbReference type="EMBL" id="KKU22287.1"/>
    </source>
</evidence>
<feature type="transmembrane region" description="Helical" evidence="1">
    <location>
        <begin position="53"/>
        <end position="73"/>
    </location>
</feature>
<dbReference type="Proteomes" id="UP000034107">
    <property type="component" value="Unassembled WGS sequence"/>
</dbReference>
<feature type="transmembrane region" description="Helical" evidence="1">
    <location>
        <begin position="85"/>
        <end position="106"/>
    </location>
</feature>
<protein>
    <recommendedName>
        <fullName evidence="4">Phage holin family protein</fullName>
    </recommendedName>
</protein>
<organism evidence="2 3">
    <name type="scientific">Candidatus Nomurabacteria bacterium GW2011_GWA1_46_11</name>
    <dbReference type="NCBI Taxonomy" id="1618732"/>
    <lineage>
        <taxon>Bacteria</taxon>
        <taxon>Candidatus Nomuraibacteriota</taxon>
    </lineage>
</organism>
<evidence type="ECO:0008006" key="4">
    <source>
        <dbReference type="Google" id="ProtNLM"/>
    </source>
</evidence>
<keyword evidence="1" id="KW-0472">Membrane</keyword>
<sequence length="109" mass="11236">MFLANGIALYLAGVILPEISIPQTIESFAVTAAALTLINLLIKPLVRLALGPILLLTLGLGSVLVNAVTLLLLDVLLPTITIDGLGNLLAAALIVGVSNLVLSLTARFI</sequence>
<dbReference type="PANTHER" id="PTHR37309">
    <property type="entry name" value="SLR0284 PROTEIN"/>
    <property type="match status" value="1"/>
</dbReference>
<evidence type="ECO:0000313" key="3">
    <source>
        <dbReference type="Proteomes" id="UP000034107"/>
    </source>
</evidence>